<evidence type="ECO:0000256" key="3">
    <source>
        <dbReference type="RuleBase" id="RU362132"/>
    </source>
</evidence>
<dbReference type="InterPro" id="IPR011766">
    <property type="entry name" value="TPP_enzyme_TPP-bd"/>
</dbReference>
<protein>
    <submittedName>
        <fullName evidence="7">Thiamine pyrophosphate-binding protein</fullName>
    </submittedName>
</protein>
<dbReference type="EMBL" id="JBHLWH010000003">
    <property type="protein sequence ID" value="MFC0247020.1"/>
    <property type="molecule type" value="Genomic_DNA"/>
</dbReference>
<dbReference type="Pfam" id="PF02776">
    <property type="entry name" value="TPP_enzyme_N"/>
    <property type="match status" value="1"/>
</dbReference>
<dbReference type="Pfam" id="PF02775">
    <property type="entry name" value="TPP_enzyme_C"/>
    <property type="match status" value="1"/>
</dbReference>
<feature type="domain" description="Thiamine pyrophosphate enzyme TPP-binding" evidence="5">
    <location>
        <begin position="382"/>
        <end position="529"/>
    </location>
</feature>
<dbReference type="CDD" id="cd00568">
    <property type="entry name" value="TPP_enzymes"/>
    <property type="match status" value="1"/>
</dbReference>
<reference evidence="7 8" key="1">
    <citation type="submission" date="2024-09" db="EMBL/GenBank/DDBJ databases">
        <authorList>
            <person name="Sun Q."/>
            <person name="Mori K."/>
        </authorList>
    </citation>
    <scope>NUCLEOTIDE SEQUENCE [LARGE SCALE GENOMIC DNA]</scope>
    <source>
        <strain evidence="7 8">CCM 7609</strain>
    </source>
</reference>
<keyword evidence="8" id="KW-1185">Reference proteome</keyword>
<comment type="caution">
    <text evidence="7">The sequence shown here is derived from an EMBL/GenBank/DDBJ whole genome shotgun (WGS) entry which is preliminary data.</text>
</comment>
<dbReference type="Proteomes" id="UP001589766">
    <property type="component" value="Unassembled WGS sequence"/>
</dbReference>
<dbReference type="Gene3D" id="3.40.50.1220">
    <property type="entry name" value="TPP-binding domain"/>
    <property type="match status" value="1"/>
</dbReference>
<organism evidence="7 8">
    <name type="scientific">Citricoccus parietis</name>
    <dbReference type="NCBI Taxonomy" id="592307"/>
    <lineage>
        <taxon>Bacteria</taxon>
        <taxon>Bacillati</taxon>
        <taxon>Actinomycetota</taxon>
        <taxon>Actinomycetes</taxon>
        <taxon>Micrococcales</taxon>
        <taxon>Micrococcaceae</taxon>
        <taxon>Citricoccus</taxon>
    </lineage>
</organism>
<dbReference type="InterPro" id="IPR045229">
    <property type="entry name" value="TPP_enz"/>
</dbReference>
<dbReference type="Gene3D" id="3.40.50.970">
    <property type="match status" value="2"/>
</dbReference>
<proteinExistence type="inferred from homology"/>
<evidence type="ECO:0000313" key="8">
    <source>
        <dbReference type="Proteomes" id="UP001589766"/>
    </source>
</evidence>
<evidence type="ECO:0000259" key="6">
    <source>
        <dbReference type="Pfam" id="PF02776"/>
    </source>
</evidence>
<dbReference type="InterPro" id="IPR029035">
    <property type="entry name" value="DHS-like_NAD/FAD-binding_dom"/>
</dbReference>
<dbReference type="InterPro" id="IPR012001">
    <property type="entry name" value="Thiamin_PyroP_enz_TPP-bd_dom"/>
</dbReference>
<keyword evidence="2 3" id="KW-0786">Thiamine pyrophosphate</keyword>
<feature type="domain" description="Thiamine pyrophosphate enzyme N-terminal TPP-binding" evidence="6">
    <location>
        <begin position="2"/>
        <end position="115"/>
    </location>
</feature>
<evidence type="ECO:0000256" key="2">
    <source>
        <dbReference type="ARBA" id="ARBA00023052"/>
    </source>
</evidence>
<dbReference type="PANTHER" id="PTHR18968">
    <property type="entry name" value="THIAMINE PYROPHOSPHATE ENZYMES"/>
    <property type="match status" value="1"/>
</dbReference>
<dbReference type="SUPFAM" id="SSF52518">
    <property type="entry name" value="Thiamin diphosphate-binding fold (THDP-binding)"/>
    <property type="match status" value="2"/>
</dbReference>
<dbReference type="Pfam" id="PF00205">
    <property type="entry name" value="TPP_enzyme_M"/>
    <property type="match status" value="1"/>
</dbReference>
<dbReference type="PANTHER" id="PTHR18968:SF13">
    <property type="entry name" value="ACETOLACTATE SYNTHASE CATALYTIC SUBUNIT, MITOCHONDRIAL"/>
    <property type="match status" value="1"/>
</dbReference>
<evidence type="ECO:0000256" key="1">
    <source>
        <dbReference type="ARBA" id="ARBA00007812"/>
    </source>
</evidence>
<feature type="domain" description="Thiamine pyrophosphate enzyme central" evidence="4">
    <location>
        <begin position="186"/>
        <end position="317"/>
    </location>
</feature>
<dbReference type="RefSeq" id="WP_159554473.1">
    <property type="nucleotide sequence ID" value="NZ_JBHLWH010000003.1"/>
</dbReference>
<dbReference type="InterPro" id="IPR012000">
    <property type="entry name" value="Thiamin_PyroP_enz_cen_dom"/>
</dbReference>
<dbReference type="CDD" id="cd07035">
    <property type="entry name" value="TPP_PYR_POX_like"/>
    <property type="match status" value="1"/>
</dbReference>
<dbReference type="InterPro" id="IPR029061">
    <property type="entry name" value="THDP-binding"/>
</dbReference>
<name>A0ABV6F0I9_9MICC</name>
<sequence>MYVYEALAQGLADHGVTVVFGLMGDGNLFMANHYSSLPETTYIASAHEAGAVMMANGYASVSSQIGVATVTHGPGLSNTLTPLIDSVRSRMPMVIIVGDTAEGDTHTLQNIDQEELVRPTGAGFQQVRGPETAMADLREALQRAAIERRPIVLNVPADYMWTEVEYRHDPIETMVESATTLDPESLDKALGVIVTATRPLVLAGRGAATPVARATVLRLADRLGAPVATTLKAKSLFLGEPESLDVFGTLSTNAALKFIGKSDCVIAIGASLNSFTTDKTSLLDGKTVVQCDYDPKAIGRNVRIDASLVGEASEVADVIVQYLDEAELSASTFRHDWIERSSELDPYDLPNPPTTLHGQLPFHQTVRSIDQLVPQDRVLVVDAGRFMFAGYKLLHVAEPKSLVHTCNFGSIGLGMGNAVGAAVAAGDRPTLLFCGDGGFMLGGLMEFTTAVQNELDVITVVLNDGSYGAEHVQYRHRGMDPTRTLFQWPELADVAVAMGGEGVTVRTPADLDTAKKAIANRTKPLLIDVKFDPDDIPSE</sequence>
<evidence type="ECO:0000259" key="5">
    <source>
        <dbReference type="Pfam" id="PF02775"/>
    </source>
</evidence>
<accession>A0ABV6F0I9</accession>
<dbReference type="SUPFAM" id="SSF52467">
    <property type="entry name" value="DHS-like NAD/FAD-binding domain"/>
    <property type="match status" value="1"/>
</dbReference>
<comment type="similarity">
    <text evidence="1 3">Belongs to the TPP enzyme family.</text>
</comment>
<gene>
    <name evidence="7" type="ORF">ACFFIO_00700</name>
</gene>
<evidence type="ECO:0000313" key="7">
    <source>
        <dbReference type="EMBL" id="MFC0247020.1"/>
    </source>
</evidence>
<evidence type="ECO:0000259" key="4">
    <source>
        <dbReference type="Pfam" id="PF00205"/>
    </source>
</evidence>